<sequence>MLRRWMIIVTKSLKNIKHESILPRFLGCKLNISKGVLFNEFKFPYPNLRCYSKFICSHLLSIFIYPTHQFYPYLHLRPQPMSFHQMILWTHDNSTSTTHTPSPHAFDHVPPLVTNVHPMCICSKSNI</sequence>
<keyword evidence="2" id="KW-1185">Reference proteome</keyword>
<organism evidence="1 2">
    <name type="scientific">Mucuna pruriens</name>
    <name type="common">Velvet bean</name>
    <name type="synonym">Dolichos pruriens</name>
    <dbReference type="NCBI Taxonomy" id="157652"/>
    <lineage>
        <taxon>Eukaryota</taxon>
        <taxon>Viridiplantae</taxon>
        <taxon>Streptophyta</taxon>
        <taxon>Embryophyta</taxon>
        <taxon>Tracheophyta</taxon>
        <taxon>Spermatophyta</taxon>
        <taxon>Magnoliopsida</taxon>
        <taxon>eudicotyledons</taxon>
        <taxon>Gunneridae</taxon>
        <taxon>Pentapetalae</taxon>
        <taxon>rosids</taxon>
        <taxon>fabids</taxon>
        <taxon>Fabales</taxon>
        <taxon>Fabaceae</taxon>
        <taxon>Papilionoideae</taxon>
        <taxon>50 kb inversion clade</taxon>
        <taxon>NPAAA clade</taxon>
        <taxon>indigoferoid/millettioid clade</taxon>
        <taxon>Phaseoleae</taxon>
        <taxon>Mucuna</taxon>
    </lineage>
</organism>
<feature type="non-terminal residue" evidence="1">
    <location>
        <position position="1"/>
    </location>
</feature>
<protein>
    <submittedName>
        <fullName evidence="1">Uncharacterized protein</fullName>
    </submittedName>
</protein>
<dbReference type="AlphaFoldDB" id="A0A371GB25"/>
<accession>A0A371GB25</accession>
<comment type="caution">
    <text evidence="1">The sequence shown here is derived from an EMBL/GenBank/DDBJ whole genome shotgun (WGS) entry which is preliminary data.</text>
</comment>
<reference evidence="1" key="1">
    <citation type="submission" date="2018-05" db="EMBL/GenBank/DDBJ databases">
        <title>Draft genome of Mucuna pruriens seed.</title>
        <authorList>
            <person name="Nnadi N.E."/>
            <person name="Vos R."/>
            <person name="Hasami M.H."/>
            <person name="Devisetty U.K."/>
            <person name="Aguiy J.C."/>
        </authorList>
    </citation>
    <scope>NUCLEOTIDE SEQUENCE [LARGE SCALE GENOMIC DNA]</scope>
    <source>
        <strain evidence="1">JCA_2017</strain>
    </source>
</reference>
<evidence type="ECO:0000313" key="2">
    <source>
        <dbReference type="Proteomes" id="UP000257109"/>
    </source>
</evidence>
<proteinExistence type="predicted"/>
<dbReference type="EMBL" id="QJKJ01006142">
    <property type="protein sequence ID" value="RDX87741.1"/>
    <property type="molecule type" value="Genomic_DNA"/>
</dbReference>
<name>A0A371GB25_MUCPR</name>
<gene>
    <name evidence="1" type="ORF">CR513_30758</name>
</gene>
<evidence type="ECO:0000313" key="1">
    <source>
        <dbReference type="EMBL" id="RDX87741.1"/>
    </source>
</evidence>
<dbReference type="Proteomes" id="UP000257109">
    <property type="component" value="Unassembled WGS sequence"/>
</dbReference>